<dbReference type="InterPro" id="IPR041426">
    <property type="entry name" value="Mos1_HTH"/>
</dbReference>
<organism evidence="2 3">
    <name type="scientific">Acromyrmex insinuator</name>
    <dbReference type="NCBI Taxonomy" id="230686"/>
    <lineage>
        <taxon>Eukaryota</taxon>
        <taxon>Metazoa</taxon>
        <taxon>Ecdysozoa</taxon>
        <taxon>Arthropoda</taxon>
        <taxon>Hexapoda</taxon>
        <taxon>Insecta</taxon>
        <taxon>Pterygota</taxon>
        <taxon>Neoptera</taxon>
        <taxon>Endopterygota</taxon>
        <taxon>Hymenoptera</taxon>
        <taxon>Apocrita</taxon>
        <taxon>Aculeata</taxon>
        <taxon>Formicoidea</taxon>
        <taxon>Formicidae</taxon>
        <taxon>Myrmicinae</taxon>
        <taxon>Acromyrmex</taxon>
    </lineage>
</organism>
<dbReference type="Gene3D" id="1.10.10.1450">
    <property type="match status" value="1"/>
</dbReference>
<feature type="non-terminal residue" evidence="2">
    <location>
        <position position="193"/>
    </location>
</feature>
<comment type="caution">
    <text evidence="2">The sequence shown here is derived from an EMBL/GenBank/DDBJ whole genome shotgun (WGS) entry which is preliminary data.</text>
</comment>
<accession>A0A836F6S7</accession>
<evidence type="ECO:0000313" key="2">
    <source>
        <dbReference type="EMBL" id="KAG5314005.1"/>
    </source>
</evidence>
<dbReference type="InterPro" id="IPR036397">
    <property type="entry name" value="RNaseH_sf"/>
</dbReference>
<dbReference type="Proteomes" id="UP000667349">
    <property type="component" value="Unassembled WGS sequence"/>
</dbReference>
<dbReference type="InterPro" id="IPR052709">
    <property type="entry name" value="Transposase-MT_Hybrid"/>
</dbReference>
<dbReference type="GO" id="GO:0003676">
    <property type="term" value="F:nucleic acid binding"/>
    <property type="evidence" value="ECO:0007669"/>
    <property type="project" value="InterPro"/>
</dbReference>
<dbReference type="PANTHER" id="PTHR46060:SF3">
    <property type="entry name" value="PROTEIN GVQW3"/>
    <property type="match status" value="1"/>
</dbReference>
<proteinExistence type="predicted"/>
<protein>
    <submittedName>
        <fullName evidence="2">MOS1T transposase</fullName>
    </submittedName>
</protein>
<sequence length="193" mass="22385">NCEQRIVVKFHVKLGKTVTETYNLLKEVYGHECLSRACVFEWFKRFQDGREDVEDDSRPSTTKTDDNIETICNLVILLINILPSHKSWVLHQGNAPAHSALSVERFLAKYSIPLLDHPPYSPDFASCDFYLFPKVKSALKGTRFESVEAVKEKAARVLKELTEEDFQHCFKQWKIRMERCRDRGGVYIEGDNK</sequence>
<dbReference type="Gene3D" id="3.30.420.10">
    <property type="entry name" value="Ribonuclease H-like superfamily/Ribonuclease H"/>
    <property type="match status" value="1"/>
</dbReference>
<dbReference type="EMBL" id="JAANHZ010000221">
    <property type="protein sequence ID" value="KAG5314005.1"/>
    <property type="molecule type" value="Genomic_DNA"/>
</dbReference>
<name>A0A836F6S7_9HYME</name>
<dbReference type="AlphaFoldDB" id="A0A836F6S7"/>
<dbReference type="Pfam" id="PF17906">
    <property type="entry name" value="HTH_48"/>
    <property type="match status" value="1"/>
</dbReference>
<dbReference type="PANTHER" id="PTHR46060">
    <property type="entry name" value="MARINER MOS1 TRANSPOSASE-LIKE PROTEIN"/>
    <property type="match status" value="1"/>
</dbReference>
<feature type="domain" description="Mos1 transposase HTH" evidence="1">
    <location>
        <begin position="5"/>
        <end position="49"/>
    </location>
</feature>
<gene>
    <name evidence="2" type="ORF">G6Z75_0001568</name>
</gene>
<feature type="non-terminal residue" evidence="2">
    <location>
        <position position="1"/>
    </location>
</feature>
<reference evidence="2" key="1">
    <citation type="submission" date="2020-02" db="EMBL/GenBank/DDBJ databases">
        <title>Relaxed selection underlies rapid genomic changes in the transitions from sociality to social parasitism in ants.</title>
        <authorList>
            <person name="Bi X."/>
        </authorList>
    </citation>
    <scope>NUCLEOTIDE SEQUENCE</scope>
    <source>
        <strain evidence="2">BGI-DK2013a</strain>
        <tissue evidence="2">Whole body</tissue>
    </source>
</reference>
<keyword evidence="3" id="KW-1185">Reference proteome</keyword>
<evidence type="ECO:0000259" key="1">
    <source>
        <dbReference type="Pfam" id="PF17906"/>
    </source>
</evidence>
<evidence type="ECO:0000313" key="3">
    <source>
        <dbReference type="Proteomes" id="UP000667349"/>
    </source>
</evidence>